<dbReference type="VEuPathDB" id="FungiDB:ASPCADRAFT_46293"/>
<evidence type="ECO:0000256" key="7">
    <source>
        <dbReference type="RuleBase" id="RU003346"/>
    </source>
</evidence>
<keyword evidence="5 8" id="KW-1133">Transmembrane helix</keyword>
<feature type="transmembrane region" description="Helical" evidence="8">
    <location>
        <begin position="162"/>
        <end position="184"/>
    </location>
</feature>
<dbReference type="EMBL" id="KV907497">
    <property type="protein sequence ID" value="OOF97527.1"/>
    <property type="molecule type" value="Genomic_DNA"/>
</dbReference>
<keyword evidence="4 8" id="KW-0812">Transmembrane</keyword>
<dbReference type="OMA" id="AISMIYV"/>
<feature type="transmembrane region" description="Helical" evidence="8">
    <location>
        <begin position="336"/>
        <end position="356"/>
    </location>
</feature>
<feature type="transmembrane region" description="Helical" evidence="8">
    <location>
        <begin position="133"/>
        <end position="155"/>
    </location>
</feature>
<keyword evidence="3 7" id="KW-0813">Transport</keyword>
<evidence type="ECO:0000256" key="4">
    <source>
        <dbReference type="ARBA" id="ARBA00022692"/>
    </source>
</evidence>
<proteinExistence type="inferred from homology"/>
<dbReference type="GO" id="GO:0005351">
    <property type="term" value="F:carbohydrate:proton symporter activity"/>
    <property type="evidence" value="ECO:0007669"/>
    <property type="project" value="TreeGrafter"/>
</dbReference>
<dbReference type="STRING" id="602072.A0A1R3RST5"/>
<dbReference type="InterPro" id="IPR036259">
    <property type="entry name" value="MFS_trans_sf"/>
</dbReference>
<keyword evidence="11" id="KW-1185">Reference proteome</keyword>
<feature type="transmembrane region" description="Helical" evidence="8">
    <location>
        <begin position="476"/>
        <end position="494"/>
    </location>
</feature>
<dbReference type="PRINTS" id="PR00171">
    <property type="entry name" value="SUGRTRNSPORT"/>
</dbReference>
<keyword evidence="6 8" id="KW-0472">Membrane</keyword>
<accession>A0A1R3RST5</accession>
<dbReference type="Pfam" id="PF00083">
    <property type="entry name" value="Sugar_tr"/>
    <property type="match status" value="1"/>
</dbReference>
<evidence type="ECO:0000256" key="3">
    <source>
        <dbReference type="ARBA" id="ARBA00022448"/>
    </source>
</evidence>
<dbReference type="PROSITE" id="PS00217">
    <property type="entry name" value="SUGAR_TRANSPORT_2"/>
    <property type="match status" value="1"/>
</dbReference>
<dbReference type="InterPro" id="IPR050360">
    <property type="entry name" value="MFS_Sugar_Transporters"/>
</dbReference>
<comment type="subcellular location">
    <subcellularLocation>
        <location evidence="1">Membrane</location>
        <topology evidence="1">Multi-pass membrane protein</topology>
    </subcellularLocation>
</comment>
<dbReference type="PANTHER" id="PTHR48022">
    <property type="entry name" value="PLASTIDIC GLUCOSE TRANSPORTER 4"/>
    <property type="match status" value="1"/>
</dbReference>
<dbReference type="PANTHER" id="PTHR48022:SF8">
    <property type="entry name" value="MAJOR FACILITATOR SUPERFAMILY (MFS) PROFILE DOMAIN-CONTAINING PROTEIN-RELATED"/>
    <property type="match status" value="1"/>
</dbReference>
<dbReference type="PROSITE" id="PS50850">
    <property type="entry name" value="MFS"/>
    <property type="match status" value="1"/>
</dbReference>
<feature type="transmembrane region" description="Helical" evidence="8">
    <location>
        <begin position="404"/>
        <end position="423"/>
    </location>
</feature>
<dbReference type="NCBIfam" id="TIGR00879">
    <property type="entry name" value="SP"/>
    <property type="match status" value="1"/>
</dbReference>
<gene>
    <name evidence="10" type="ORF">ASPCADRAFT_46293</name>
</gene>
<evidence type="ECO:0000256" key="2">
    <source>
        <dbReference type="ARBA" id="ARBA00010992"/>
    </source>
</evidence>
<dbReference type="FunFam" id="1.20.1250.20:FF:000313">
    <property type="entry name" value="MFS quinate transporter"/>
    <property type="match status" value="1"/>
</dbReference>
<evidence type="ECO:0000256" key="1">
    <source>
        <dbReference type="ARBA" id="ARBA00004141"/>
    </source>
</evidence>
<dbReference type="OrthoDB" id="5296287at2759"/>
<feature type="domain" description="Major facilitator superfamily (MFS) profile" evidence="9">
    <location>
        <begin position="30"/>
        <end position="500"/>
    </location>
</feature>
<dbReference type="InterPro" id="IPR003663">
    <property type="entry name" value="Sugar/inositol_transpt"/>
</dbReference>
<dbReference type="InterPro" id="IPR020846">
    <property type="entry name" value="MFS_dom"/>
</dbReference>
<dbReference type="GO" id="GO:0016020">
    <property type="term" value="C:membrane"/>
    <property type="evidence" value="ECO:0007669"/>
    <property type="project" value="UniProtKB-SubCell"/>
</dbReference>
<evidence type="ECO:0000256" key="8">
    <source>
        <dbReference type="SAM" id="Phobius"/>
    </source>
</evidence>
<dbReference type="AlphaFoldDB" id="A0A1R3RST5"/>
<evidence type="ECO:0000256" key="5">
    <source>
        <dbReference type="ARBA" id="ARBA00022989"/>
    </source>
</evidence>
<dbReference type="SUPFAM" id="SSF103473">
    <property type="entry name" value="MFS general substrate transporter"/>
    <property type="match status" value="1"/>
</dbReference>
<evidence type="ECO:0000259" key="9">
    <source>
        <dbReference type="PROSITE" id="PS50850"/>
    </source>
</evidence>
<dbReference type="InterPro" id="IPR005828">
    <property type="entry name" value="MFS_sugar_transport-like"/>
</dbReference>
<dbReference type="Proteomes" id="UP000188318">
    <property type="component" value="Unassembled WGS sequence"/>
</dbReference>
<dbReference type="Gene3D" id="1.20.1250.20">
    <property type="entry name" value="MFS general substrate transporter like domains"/>
    <property type="match status" value="2"/>
</dbReference>
<evidence type="ECO:0000256" key="6">
    <source>
        <dbReference type="ARBA" id="ARBA00023136"/>
    </source>
</evidence>
<feature type="transmembrane region" description="Helical" evidence="8">
    <location>
        <begin position="109"/>
        <end position="127"/>
    </location>
</feature>
<sequence>MAGSKKPVNIFRLRNLSDPKEVFNWRLWFAVLSFGLMGAARGVDEGLISGAFNSKDFQRTIHLDTYSAVEQTNIKANVSAMVQIGSVGGALFAFLVCDRIGRLWATRQLCLLWILGIGIFMGVGANGSLGAVYAGRFVAGLGVGQTVVVGPVYLAEIAPASVRGLCTCVFTGFVYLGIVLAYFTNYGCQVNMGEHTHKRWEVPTSLHIMFAGLIFLLSFLQDESPRFLIKKGKPEEALKTLSRIRNLPPDHEYVVQEYNGIQSAHQAEMEATMGAGWLGILKEAIMVPSNLYRLYLAAMAQLLSQWSGAGSITLYAPDLFKLLGITGSNETLLVTAVFGLVKLAAAVICALFLVDVIGRKRALLLGITLQAISMIYVASFLTAVPEMGIDDDFVLPDAKRGSSRGAIAMIYISGVGWALGWNSMQYLLTAELFPLRIRALATSAAMTLHFANQYGNSRAVPNMLLSTSDGGITPKGTFWFFSAVTVLGGLWVWFSVPETAGRSLESMDRLFALPWYQIGRYGNRDAAQRDQLVEDKQQVVDEAFGKAEHRERV</sequence>
<feature type="transmembrane region" description="Helical" evidence="8">
    <location>
        <begin position="204"/>
        <end position="220"/>
    </location>
</feature>
<organism evidence="10 11">
    <name type="scientific">Aspergillus carbonarius (strain ITEM 5010)</name>
    <dbReference type="NCBI Taxonomy" id="602072"/>
    <lineage>
        <taxon>Eukaryota</taxon>
        <taxon>Fungi</taxon>
        <taxon>Dikarya</taxon>
        <taxon>Ascomycota</taxon>
        <taxon>Pezizomycotina</taxon>
        <taxon>Eurotiomycetes</taxon>
        <taxon>Eurotiomycetidae</taxon>
        <taxon>Eurotiales</taxon>
        <taxon>Aspergillaceae</taxon>
        <taxon>Aspergillus</taxon>
        <taxon>Aspergillus subgen. Circumdati</taxon>
    </lineage>
</organism>
<comment type="similarity">
    <text evidence="2 7">Belongs to the major facilitator superfamily. Sugar transporter (TC 2.A.1.1) family.</text>
</comment>
<protein>
    <recommendedName>
        <fullName evidence="9">Major facilitator superfamily (MFS) profile domain-containing protein</fullName>
    </recommendedName>
</protein>
<dbReference type="PROSITE" id="PS00216">
    <property type="entry name" value="SUGAR_TRANSPORT_1"/>
    <property type="match status" value="1"/>
</dbReference>
<evidence type="ECO:0000313" key="10">
    <source>
        <dbReference type="EMBL" id="OOF97527.1"/>
    </source>
</evidence>
<feature type="transmembrane region" description="Helical" evidence="8">
    <location>
        <begin position="363"/>
        <end position="384"/>
    </location>
</feature>
<feature type="transmembrane region" description="Helical" evidence="8">
    <location>
        <begin position="78"/>
        <end position="97"/>
    </location>
</feature>
<dbReference type="InterPro" id="IPR005829">
    <property type="entry name" value="Sugar_transporter_CS"/>
</dbReference>
<name>A0A1R3RST5_ASPC5</name>
<evidence type="ECO:0000313" key="11">
    <source>
        <dbReference type="Proteomes" id="UP000188318"/>
    </source>
</evidence>
<feature type="transmembrane region" description="Helical" evidence="8">
    <location>
        <begin position="294"/>
        <end position="316"/>
    </location>
</feature>
<reference evidence="11" key="1">
    <citation type="journal article" date="2017" name="Genome Biol.">
        <title>Comparative genomics reveals high biological diversity and specific adaptations in the industrially and medically important fungal genus Aspergillus.</title>
        <authorList>
            <person name="de Vries R.P."/>
            <person name="Riley R."/>
            <person name="Wiebenga A."/>
            <person name="Aguilar-Osorio G."/>
            <person name="Amillis S."/>
            <person name="Uchima C.A."/>
            <person name="Anderluh G."/>
            <person name="Asadollahi M."/>
            <person name="Askin M."/>
            <person name="Barry K."/>
            <person name="Battaglia E."/>
            <person name="Bayram O."/>
            <person name="Benocci T."/>
            <person name="Braus-Stromeyer S.A."/>
            <person name="Caldana C."/>
            <person name="Canovas D."/>
            <person name="Cerqueira G.C."/>
            <person name="Chen F."/>
            <person name="Chen W."/>
            <person name="Choi C."/>
            <person name="Clum A."/>
            <person name="Dos Santos R.A."/>
            <person name="Damasio A.R."/>
            <person name="Diallinas G."/>
            <person name="Emri T."/>
            <person name="Fekete E."/>
            <person name="Flipphi M."/>
            <person name="Freyberg S."/>
            <person name="Gallo A."/>
            <person name="Gournas C."/>
            <person name="Habgood R."/>
            <person name="Hainaut M."/>
            <person name="Harispe M.L."/>
            <person name="Henrissat B."/>
            <person name="Hilden K.S."/>
            <person name="Hope R."/>
            <person name="Hossain A."/>
            <person name="Karabika E."/>
            <person name="Karaffa L."/>
            <person name="Karanyi Z."/>
            <person name="Krasevec N."/>
            <person name="Kuo A."/>
            <person name="Kusch H."/>
            <person name="LaButti K."/>
            <person name="Lagendijk E.L."/>
            <person name="Lapidus A."/>
            <person name="Levasseur A."/>
            <person name="Lindquist E."/>
            <person name="Lipzen A."/>
            <person name="Logrieco A.F."/>
            <person name="MacCabe A."/>
            <person name="Maekelae M.R."/>
            <person name="Malavazi I."/>
            <person name="Melin P."/>
            <person name="Meyer V."/>
            <person name="Mielnichuk N."/>
            <person name="Miskei M."/>
            <person name="Molnar A.P."/>
            <person name="Mule G."/>
            <person name="Ngan C.Y."/>
            <person name="Orejas M."/>
            <person name="Orosz E."/>
            <person name="Ouedraogo J.P."/>
            <person name="Overkamp K.M."/>
            <person name="Park H.-S."/>
            <person name="Perrone G."/>
            <person name="Piumi F."/>
            <person name="Punt P.J."/>
            <person name="Ram A.F."/>
            <person name="Ramon A."/>
            <person name="Rauscher S."/>
            <person name="Record E."/>
            <person name="Riano-Pachon D.M."/>
            <person name="Robert V."/>
            <person name="Roehrig J."/>
            <person name="Ruller R."/>
            <person name="Salamov A."/>
            <person name="Salih N.S."/>
            <person name="Samson R.A."/>
            <person name="Sandor E."/>
            <person name="Sanguinetti M."/>
            <person name="Schuetze T."/>
            <person name="Sepcic K."/>
            <person name="Shelest E."/>
            <person name="Sherlock G."/>
            <person name="Sophianopoulou V."/>
            <person name="Squina F.M."/>
            <person name="Sun H."/>
            <person name="Susca A."/>
            <person name="Todd R.B."/>
            <person name="Tsang A."/>
            <person name="Unkles S.E."/>
            <person name="van de Wiele N."/>
            <person name="van Rossen-Uffink D."/>
            <person name="Oliveira J.V."/>
            <person name="Vesth T.C."/>
            <person name="Visser J."/>
            <person name="Yu J.-H."/>
            <person name="Zhou M."/>
            <person name="Andersen M.R."/>
            <person name="Archer D.B."/>
            <person name="Baker S.E."/>
            <person name="Benoit I."/>
            <person name="Brakhage A.A."/>
            <person name="Braus G.H."/>
            <person name="Fischer R."/>
            <person name="Frisvad J.C."/>
            <person name="Goldman G.H."/>
            <person name="Houbraken J."/>
            <person name="Oakley B."/>
            <person name="Pocsi I."/>
            <person name="Scazzocchio C."/>
            <person name="Seiboth B."/>
            <person name="vanKuyk P.A."/>
            <person name="Wortman J."/>
            <person name="Dyer P.S."/>
            <person name="Grigoriev I.V."/>
        </authorList>
    </citation>
    <scope>NUCLEOTIDE SEQUENCE [LARGE SCALE GENOMIC DNA]</scope>
    <source>
        <strain evidence="11">ITEM 5010</strain>
    </source>
</reference>